<comment type="caution">
    <text evidence="2">The sequence shown here is derived from an EMBL/GenBank/DDBJ whole genome shotgun (WGS) entry which is preliminary data.</text>
</comment>
<dbReference type="Proteomes" id="UP000193144">
    <property type="component" value="Unassembled WGS sequence"/>
</dbReference>
<accession>A0A1Y1ZYU2</accession>
<organism evidence="2 3">
    <name type="scientific">Clohesyomyces aquaticus</name>
    <dbReference type="NCBI Taxonomy" id="1231657"/>
    <lineage>
        <taxon>Eukaryota</taxon>
        <taxon>Fungi</taxon>
        <taxon>Dikarya</taxon>
        <taxon>Ascomycota</taxon>
        <taxon>Pezizomycotina</taxon>
        <taxon>Dothideomycetes</taxon>
        <taxon>Pleosporomycetidae</taxon>
        <taxon>Pleosporales</taxon>
        <taxon>Lindgomycetaceae</taxon>
        <taxon>Clohesyomyces</taxon>
    </lineage>
</organism>
<gene>
    <name evidence="2" type="ORF">BCR34DRAFT_585088</name>
</gene>
<feature type="region of interest" description="Disordered" evidence="1">
    <location>
        <begin position="30"/>
        <end position="68"/>
    </location>
</feature>
<feature type="compositionally biased region" description="Polar residues" evidence="1">
    <location>
        <begin position="136"/>
        <end position="153"/>
    </location>
</feature>
<proteinExistence type="predicted"/>
<protein>
    <submittedName>
        <fullName evidence="2">Uncharacterized protein</fullName>
    </submittedName>
</protein>
<keyword evidence="3" id="KW-1185">Reference proteome</keyword>
<name>A0A1Y1ZYU2_9PLEO</name>
<sequence length="166" mass="18595">MSPQKWQGKLSIRDGRDSCVSVQIFLSKTANAPGSISSPNNREPFEQKRSPNNPTPFGLTCNRQGLNGPGQEKEVLIVVKRGLSANTHPDLRPYRLDYIRRWSQNMSWSKIEEATNVETHEDGIKMFGMKEAPAVTGSSQDVNEITWPESTTAPPGFIPLDNDRKR</sequence>
<evidence type="ECO:0000313" key="2">
    <source>
        <dbReference type="EMBL" id="ORY15443.1"/>
    </source>
</evidence>
<dbReference type="EMBL" id="MCFA01000025">
    <property type="protein sequence ID" value="ORY15443.1"/>
    <property type="molecule type" value="Genomic_DNA"/>
</dbReference>
<dbReference type="AlphaFoldDB" id="A0A1Y1ZYU2"/>
<reference evidence="2 3" key="1">
    <citation type="submission" date="2016-07" db="EMBL/GenBank/DDBJ databases">
        <title>Pervasive Adenine N6-methylation of Active Genes in Fungi.</title>
        <authorList>
            <consortium name="DOE Joint Genome Institute"/>
            <person name="Mondo S.J."/>
            <person name="Dannebaum R.O."/>
            <person name="Kuo R.C."/>
            <person name="Labutti K."/>
            <person name="Haridas S."/>
            <person name="Kuo A."/>
            <person name="Salamov A."/>
            <person name="Ahrendt S.R."/>
            <person name="Lipzen A."/>
            <person name="Sullivan W."/>
            <person name="Andreopoulos W.B."/>
            <person name="Clum A."/>
            <person name="Lindquist E."/>
            <person name="Daum C."/>
            <person name="Ramamoorthy G.K."/>
            <person name="Gryganskyi A."/>
            <person name="Culley D."/>
            <person name="Magnuson J.K."/>
            <person name="James T.Y."/>
            <person name="O'Malley M.A."/>
            <person name="Stajich J.E."/>
            <person name="Spatafora J.W."/>
            <person name="Visel A."/>
            <person name="Grigoriev I.V."/>
        </authorList>
    </citation>
    <scope>NUCLEOTIDE SEQUENCE [LARGE SCALE GENOMIC DNA]</scope>
    <source>
        <strain evidence="2 3">CBS 115471</strain>
    </source>
</reference>
<evidence type="ECO:0000256" key="1">
    <source>
        <dbReference type="SAM" id="MobiDB-lite"/>
    </source>
</evidence>
<feature type="compositionally biased region" description="Polar residues" evidence="1">
    <location>
        <begin position="30"/>
        <end position="41"/>
    </location>
</feature>
<dbReference type="OrthoDB" id="72726at2759"/>
<feature type="region of interest" description="Disordered" evidence="1">
    <location>
        <begin position="135"/>
        <end position="166"/>
    </location>
</feature>
<evidence type="ECO:0000313" key="3">
    <source>
        <dbReference type="Proteomes" id="UP000193144"/>
    </source>
</evidence>